<dbReference type="PANTHER" id="PTHR46796:SF6">
    <property type="entry name" value="ARAC SUBFAMILY"/>
    <property type="match status" value="1"/>
</dbReference>
<dbReference type="InterPro" id="IPR020449">
    <property type="entry name" value="Tscrpt_reg_AraC-type_HTH"/>
</dbReference>
<dbReference type="Proteomes" id="UP000518878">
    <property type="component" value="Unassembled WGS sequence"/>
</dbReference>
<dbReference type="PROSITE" id="PS01124">
    <property type="entry name" value="HTH_ARAC_FAMILY_2"/>
    <property type="match status" value="1"/>
</dbReference>
<feature type="domain" description="HTH araC/xylS-type" evidence="4">
    <location>
        <begin position="169"/>
        <end position="267"/>
    </location>
</feature>
<name>A0A7X5QVU1_9GAMM</name>
<dbReference type="GO" id="GO:0003700">
    <property type="term" value="F:DNA-binding transcription factor activity"/>
    <property type="evidence" value="ECO:0007669"/>
    <property type="project" value="InterPro"/>
</dbReference>
<dbReference type="InterPro" id="IPR018060">
    <property type="entry name" value="HTH_AraC"/>
</dbReference>
<accession>A0A7X5QVU1</accession>
<keyword evidence="6" id="KW-1185">Reference proteome</keyword>
<keyword evidence="1" id="KW-0805">Transcription regulation</keyword>
<dbReference type="PROSITE" id="PS00041">
    <property type="entry name" value="HTH_ARAC_FAMILY_1"/>
    <property type="match status" value="1"/>
</dbReference>
<protein>
    <submittedName>
        <fullName evidence="5">Helix-turn-helix transcriptional regulator</fullName>
    </submittedName>
</protein>
<dbReference type="AlphaFoldDB" id="A0A7X5QVU1"/>
<reference evidence="5 6" key="1">
    <citation type="journal article" date="2006" name="Int. J. Syst. Evol. Microbiol.">
        <title>Dyella yeojuensis sp. nov., isolated from greenhouse soil in Korea.</title>
        <authorList>
            <person name="Kim B.Y."/>
            <person name="Weon H.Y."/>
            <person name="Lee K.H."/>
            <person name="Seok S.J."/>
            <person name="Kwon S.W."/>
            <person name="Go S.J."/>
            <person name="Stackebrandt E."/>
        </authorList>
    </citation>
    <scope>NUCLEOTIDE SEQUENCE [LARGE SCALE GENOMIC DNA]</scope>
    <source>
        <strain evidence="5 6">DSM 17673</strain>
    </source>
</reference>
<dbReference type="Pfam" id="PF12833">
    <property type="entry name" value="HTH_18"/>
    <property type="match status" value="1"/>
</dbReference>
<proteinExistence type="predicted"/>
<evidence type="ECO:0000256" key="3">
    <source>
        <dbReference type="ARBA" id="ARBA00023163"/>
    </source>
</evidence>
<organism evidence="5 6">
    <name type="scientific">Luteibacter yeojuensis</name>
    <dbReference type="NCBI Taxonomy" id="345309"/>
    <lineage>
        <taxon>Bacteria</taxon>
        <taxon>Pseudomonadati</taxon>
        <taxon>Pseudomonadota</taxon>
        <taxon>Gammaproteobacteria</taxon>
        <taxon>Lysobacterales</taxon>
        <taxon>Rhodanobacteraceae</taxon>
        <taxon>Luteibacter</taxon>
    </lineage>
</organism>
<evidence type="ECO:0000313" key="6">
    <source>
        <dbReference type="Proteomes" id="UP000518878"/>
    </source>
</evidence>
<dbReference type="SUPFAM" id="SSF46689">
    <property type="entry name" value="Homeodomain-like"/>
    <property type="match status" value="1"/>
</dbReference>
<evidence type="ECO:0000259" key="4">
    <source>
        <dbReference type="PROSITE" id="PS01124"/>
    </source>
</evidence>
<dbReference type="Gene3D" id="1.10.10.60">
    <property type="entry name" value="Homeodomain-like"/>
    <property type="match status" value="1"/>
</dbReference>
<sequence>MASLDTASVSVRNVVCHGGCAHRGPEECAASTFLVFPYRGVYVRHVGREQVVADANHVVFFNAEEAYRIAHPVDGSDASLSLQLPPALLDELAPAVLLKGQANPGFRKQYRRIDTDAQALVASIRSGLERKTMEPLEAEGLLLDLVVRSLGPRSSHATHATEGQQRLANRVKLLLSSDLSRRWSLAGVGAEIGASPVYLTQVFQKVEGIPLYRYQLRLRLARALDRLAGADLDLSALAADLGFSSHSHFTAAFRQAYGQTPADFRRGTNGR</sequence>
<dbReference type="PANTHER" id="PTHR46796">
    <property type="entry name" value="HTH-TYPE TRANSCRIPTIONAL ACTIVATOR RHAS-RELATED"/>
    <property type="match status" value="1"/>
</dbReference>
<evidence type="ECO:0000256" key="2">
    <source>
        <dbReference type="ARBA" id="ARBA00023125"/>
    </source>
</evidence>
<dbReference type="InterPro" id="IPR009057">
    <property type="entry name" value="Homeodomain-like_sf"/>
</dbReference>
<gene>
    <name evidence="5" type="ORF">HBF32_12975</name>
</gene>
<comment type="caution">
    <text evidence="5">The sequence shown here is derived from an EMBL/GenBank/DDBJ whole genome shotgun (WGS) entry which is preliminary data.</text>
</comment>
<dbReference type="EMBL" id="JAAQTL010000001">
    <property type="protein sequence ID" value="NID16375.1"/>
    <property type="molecule type" value="Genomic_DNA"/>
</dbReference>
<dbReference type="InterPro" id="IPR050204">
    <property type="entry name" value="AraC_XylS_family_regulators"/>
</dbReference>
<dbReference type="InterPro" id="IPR018062">
    <property type="entry name" value="HTH_AraC-typ_CS"/>
</dbReference>
<evidence type="ECO:0000256" key="1">
    <source>
        <dbReference type="ARBA" id="ARBA00023015"/>
    </source>
</evidence>
<dbReference type="SMART" id="SM00342">
    <property type="entry name" value="HTH_ARAC"/>
    <property type="match status" value="1"/>
</dbReference>
<evidence type="ECO:0000313" key="5">
    <source>
        <dbReference type="EMBL" id="NID16375.1"/>
    </source>
</evidence>
<dbReference type="PRINTS" id="PR00032">
    <property type="entry name" value="HTHARAC"/>
</dbReference>
<dbReference type="GO" id="GO:0043565">
    <property type="term" value="F:sequence-specific DNA binding"/>
    <property type="evidence" value="ECO:0007669"/>
    <property type="project" value="InterPro"/>
</dbReference>
<keyword evidence="3" id="KW-0804">Transcription</keyword>
<keyword evidence="2" id="KW-0238">DNA-binding</keyword>